<dbReference type="InterPro" id="IPR023415">
    <property type="entry name" value="LDLR_class-A_CS"/>
</dbReference>
<dbReference type="InterPro" id="IPR002172">
    <property type="entry name" value="LDrepeatLR_classA_rpt"/>
</dbReference>
<dbReference type="PANTHER" id="PTHR22722:SF5">
    <property type="entry name" value="LOW-DENSITY LIPOPROTEIN RECEPTOR-RELATED PROTEIN 1B"/>
    <property type="match status" value="1"/>
</dbReference>
<evidence type="ECO:0000256" key="7">
    <source>
        <dbReference type="ARBA" id="ARBA00023170"/>
    </source>
</evidence>
<dbReference type="Proteomes" id="UP000326759">
    <property type="component" value="Unassembled WGS sequence"/>
</dbReference>
<dbReference type="SMART" id="SM00192">
    <property type="entry name" value="LDLa"/>
    <property type="match status" value="1"/>
</dbReference>
<keyword evidence="4" id="KW-1133">Transmembrane helix</keyword>
<reference evidence="10 11" key="1">
    <citation type="journal article" date="2019" name="PLoS Biol.">
        <title>Sex chromosomes control vertical transmission of feminizing Wolbachia symbionts in an isopod.</title>
        <authorList>
            <person name="Becking T."/>
            <person name="Chebbi M.A."/>
            <person name="Giraud I."/>
            <person name="Moumen B."/>
            <person name="Laverre T."/>
            <person name="Caubet Y."/>
            <person name="Peccoud J."/>
            <person name="Gilbert C."/>
            <person name="Cordaux R."/>
        </authorList>
    </citation>
    <scope>NUCLEOTIDE SEQUENCE [LARGE SCALE GENOMIC DNA]</scope>
    <source>
        <strain evidence="10">ANa2</strain>
        <tissue evidence="10">Whole body excluding digestive tract and cuticle</tissue>
    </source>
</reference>
<dbReference type="GO" id="GO:0005886">
    <property type="term" value="C:plasma membrane"/>
    <property type="evidence" value="ECO:0007669"/>
    <property type="project" value="TreeGrafter"/>
</dbReference>
<sequence length="87" mass="9571">MEVSNSFSFDDCGDHSDEPDDCPTFNCTPGQFQCANGNCIHPSQICDSKNQCKDGSDEKDCDKLYVVLFPSVLSSNQAKNKIKKDSV</sequence>
<feature type="disulfide bond" evidence="9">
    <location>
        <begin position="27"/>
        <end position="39"/>
    </location>
</feature>
<evidence type="ECO:0000256" key="3">
    <source>
        <dbReference type="ARBA" id="ARBA00022737"/>
    </source>
</evidence>
<dbReference type="Pfam" id="PF00057">
    <property type="entry name" value="Ldl_recept_a"/>
    <property type="match status" value="1"/>
</dbReference>
<keyword evidence="2" id="KW-0812">Transmembrane</keyword>
<organism evidence="10 11">
    <name type="scientific">Armadillidium nasatum</name>
    <dbReference type="NCBI Taxonomy" id="96803"/>
    <lineage>
        <taxon>Eukaryota</taxon>
        <taxon>Metazoa</taxon>
        <taxon>Ecdysozoa</taxon>
        <taxon>Arthropoda</taxon>
        <taxon>Crustacea</taxon>
        <taxon>Multicrustacea</taxon>
        <taxon>Malacostraca</taxon>
        <taxon>Eumalacostraca</taxon>
        <taxon>Peracarida</taxon>
        <taxon>Isopoda</taxon>
        <taxon>Oniscidea</taxon>
        <taxon>Crinocheta</taxon>
        <taxon>Armadillidiidae</taxon>
        <taxon>Armadillidium</taxon>
    </lineage>
</organism>
<dbReference type="PANTHER" id="PTHR22722">
    <property type="entry name" value="LOW-DENSITY LIPOPROTEIN RECEPTOR-RELATED PROTEIN 2-RELATED"/>
    <property type="match status" value="1"/>
</dbReference>
<evidence type="ECO:0000256" key="6">
    <source>
        <dbReference type="ARBA" id="ARBA00023157"/>
    </source>
</evidence>
<dbReference type="GO" id="GO:0005041">
    <property type="term" value="F:low-density lipoprotein particle receptor activity"/>
    <property type="evidence" value="ECO:0007669"/>
    <property type="project" value="TreeGrafter"/>
</dbReference>
<evidence type="ECO:0000256" key="9">
    <source>
        <dbReference type="PROSITE-ProRule" id="PRU00124"/>
    </source>
</evidence>
<keyword evidence="11" id="KW-1185">Reference proteome</keyword>
<gene>
    <name evidence="10" type="ORF">Anas_07532</name>
</gene>
<proteinExistence type="predicted"/>
<keyword evidence="7" id="KW-0675">Receptor</keyword>
<keyword evidence="5" id="KW-0472">Membrane</keyword>
<dbReference type="EMBL" id="SEYY01001112">
    <property type="protein sequence ID" value="KAB7505771.1"/>
    <property type="molecule type" value="Genomic_DNA"/>
</dbReference>
<keyword evidence="8" id="KW-0325">Glycoprotein</keyword>
<dbReference type="PROSITE" id="PS01209">
    <property type="entry name" value="LDLRA_1"/>
    <property type="match status" value="1"/>
</dbReference>
<dbReference type="CDD" id="cd00112">
    <property type="entry name" value="LDLa"/>
    <property type="match status" value="1"/>
</dbReference>
<protein>
    <submittedName>
        <fullName evidence="10">Uncharacterized protein</fullName>
    </submittedName>
</protein>
<dbReference type="FunFam" id="4.10.400.10:FF:000065">
    <property type="entry name" value="Transmembrane protease serine 7"/>
    <property type="match status" value="1"/>
</dbReference>
<evidence type="ECO:0000256" key="8">
    <source>
        <dbReference type="ARBA" id="ARBA00023180"/>
    </source>
</evidence>
<feature type="disulfide bond" evidence="9">
    <location>
        <begin position="34"/>
        <end position="52"/>
    </location>
</feature>
<dbReference type="PROSITE" id="PS50068">
    <property type="entry name" value="LDLRA_2"/>
    <property type="match status" value="1"/>
</dbReference>
<comment type="subcellular location">
    <subcellularLocation>
        <location evidence="1">Membrane</location>
        <topology evidence="1">Single-pass membrane protein</topology>
    </subcellularLocation>
</comment>
<evidence type="ECO:0000256" key="5">
    <source>
        <dbReference type="ARBA" id="ARBA00023136"/>
    </source>
</evidence>
<evidence type="ECO:0000313" key="11">
    <source>
        <dbReference type="Proteomes" id="UP000326759"/>
    </source>
</evidence>
<dbReference type="Gene3D" id="4.10.400.10">
    <property type="entry name" value="Low-density Lipoprotein Receptor"/>
    <property type="match status" value="1"/>
</dbReference>
<keyword evidence="3" id="KW-0677">Repeat</keyword>
<keyword evidence="6 9" id="KW-1015">Disulfide bond</keyword>
<comment type="caution">
    <text evidence="10">The sequence shown here is derived from an EMBL/GenBank/DDBJ whole genome shotgun (WGS) entry which is preliminary data.</text>
</comment>
<name>A0A5N5TH24_9CRUS</name>
<dbReference type="GO" id="GO:0043235">
    <property type="term" value="C:receptor complex"/>
    <property type="evidence" value="ECO:0007669"/>
    <property type="project" value="TreeGrafter"/>
</dbReference>
<evidence type="ECO:0000256" key="2">
    <source>
        <dbReference type="ARBA" id="ARBA00022692"/>
    </source>
</evidence>
<accession>A0A5N5TH24</accession>
<evidence type="ECO:0000313" key="10">
    <source>
        <dbReference type="EMBL" id="KAB7505771.1"/>
    </source>
</evidence>
<dbReference type="OrthoDB" id="10072370at2759"/>
<dbReference type="SUPFAM" id="SSF57424">
    <property type="entry name" value="LDL receptor-like module"/>
    <property type="match status" value="1"/>
</dbReference>
<feature type="disulfide bond" evidence="9">
    <location>
        <begin position="46"/>
        <end position="61"/>
    </location>
</feature>
<dbReference type="AlphaFoldDB" id="A0A5N5TH24"/>
<dbReference type="InterPro" id="IPR051221">
    <property type="entry name" value="LDLR-related"/>
</dbReference>
<evidence type="ECO:0000256" key="4">
    <source>
        <dbReference type="ARBA" id="ARBA00022989"/>
    </source>
</evidence>
<evidence type="ECO:0000256" key="1">
    <source>
        <dbReference type="ARBA" id="ARBA00004167"/>
    </source>
</evidence>
<dbReference type="InterPro" id="IPR036055">
    <property type="entry name" value="LDL_receptor-like_sf"/>
</dbReference>